<feature type="compositionally biased region" description="Low complexity" evidence="1">
    <location>
        <begin position="49"/>
        <end position="73"/>
    </location>
</feature>
<dbReference type="EMBL" id="JAKLMC020000019">
    <property type="protein sequence ID" value="KAK5951723.1"/>
    <property type="molecule type" value="Genomic_DNA"/>
</dbReference>
<feature type="compositionally biased region" description="Low complexity" evidence="1">
    <location>
        <begin position="205"/>
        <end position="217"/>
    </location>
</feature>
<feature type="compositionally biased region" description="Polar residues" evidence="1">
    <location>
        <begin position="338"/>
        <end position="347"/>
    </location>
</feature>
<feature type="compositionally biased region" description="Polar residues" evidence="1">
    <location>
        <begin position="238"/>
        <end position="249"/>
    </location>
</feature>
<organism evidence="3 4">
    <name type="scientific">Knufia fluminis</name>
    <dbReference type="NCBI Taxonomy" id="191047"/>
    <lineage>
        <taxon>Eukaryota</taxon>
        <taxon>Fungi</taxon>
        <taxon>Dikarya</taxon>
        <taxon>Ascomycota</taxon>
        <taxon>Pezizomycotina</taxon>
        <taxon>Eurotiomycetes</taxon>
        <taxon>Chaetothyriomycetidae</taxon>
        <taxon>Chaetothyriales</taxon>
        <taxon>Trichomeriaceae</taxon>
        <taxon>Knufia</taxon>
    </lineage>
</organism>
<feature type="region of interest" description="Disordered" evidence="1">
    <location>
        <begin position="87"/>
        <end position="125"/>
    </location>
</feature>
<keyword evidence="4" id="KW-1185">Reference proteome</keyword>
<feature type="transmembrane region" description="Helical" evidence="2">
    <location>
        <begin position="127"/>
        <end position="151"/>
    </location>
</feature>
<name>A0AAN8EC59_9EURO</name>
<proteinExistence type="predicted"/>
<evidence type="ECO:0000313" key="3">
    <source>
        <dbReference type="EMBL" id="KAK5951723.1"/>
    </source>
</evidence>
<gene>
    <name evidence="3" type="ORF">OHC33_007402</name>
</gene>
<evidence type="ECO:0000313" key="4">
    <source>
        <dbReference type="Proteomes" id="UP001316803"/>
    </source>
</evidence>
<dbReference type="AlphaFoldDB" id="A0AAN8EC59"/>
<feature type="compositionally biased region" description="Polar residues" evidence="1">
    <location>
        <begin position="267"/>
        <end position="280"/>
    </location>
</feature>
<feature type="compositionally biased region" description="Low complexity" evidence="1">
    <location>
        <begin position="87"/>
        <end position="99"/>
    </location>
</feature>
<dbReference type="Proteomes" id="UP001316803">
    <property type="component" value="Unassembled WGS sequence"/>
</dbReference>
<feature type="compositionally biased region" description="Polar residues" evidence="1">
    <location>
        <begin position="289"/>
        <end position="302"/>
    </location>
</feature>
<keyword evidence="2" id="KW-0472">Membrane</keyword>
<feature type="region of interest" description="Disordered" evidence="1">
    <location>
        <begin position="201"/>
        <end position="220"/>
    </location>
</feature>
<accession>A0AAN8EC59</accession>
<keyword evidence="2" id="KW-0812">Transmembrane</keyword>
<keyword evidence="2" id="KW-1133">Transmembrane helix</keyword>
<feature type="compositionally biased region" description="Polar residues" evidence="1">
    <location>
        <begin position="100"/>
        <end position="111"/>
    </location>
</feature>
<feature type="region of interest" description="Disordered" evidence="1">
    <location>
        <begin position="1"/>
        <end position="73"/>
    </location>
</feature>
<reference evidence="3 4" key="1">
    <citation type="submission" date="2022-12" db="EMBL/GenBank/DDBJ databases">
        <title>Genomic features and morphological characterization of a novel Knufia sp. strain isolated from spacecraft assembly facility.</title>
        <authorList>
            <person name="Teixeira M."/>
            <person name="Chander A.M."/>
            <person name="Stajich J.E."/>
            <person name="Venkateswaran K."/>
        </authorList>
    </citation>
    <scope>NUCLEOTIDE SEQUENCE [LARGE SCALE GENOMIC DNA]</scope>
    <source>
        <strain evidence="3 4">FJI-L2-BK-P2</strain>
    </source>
</reference>
<feature type="compositionally biased region" description="Acidic residues" evidence="1">
    <location>
        <begin position="15"/>
        <end position="39"/>
    </location>
</feature>
<feature type="region of interest" description="Disordered" evidence="1">
    <location>
        <begin position="238"/>
        <end position="392"/>
    </location>
</feature>
<evidence type="ECO:0000256" key="1">
    <source>
        <dbReference type="SAM" id="MobiDB-lite"/>
    </source>
</evidence>
<evidence type="ECO:0000256" key="2">
    <source>
        <dbReference type="SAM" id="Phobius"/>
    </source>
</evidence>
<protein>
    <submittedName>
        <fullName evidence="3">Uncharacterized protein</fullName>
    </submittedName>
</protein>
<sequence>MPTTTAFPYPPPPPPDDDSDDEGEVSDDESELSDDDHDEEDHHKPGTRSPLSATPTAATASSPTSSIASSTTQTTLLTSTLPLVTATASTDTPASARTSEISLSQSDSTPVTEADSRLESKASSSPLGTAGIVLAAVFGFVALATTFYLLFRLVRRRKAYQTYQGGSSGRSDTFSSETSIEKGLPAWLSPTQDTGIVFGRRSRSRGSLSHAQQAQAQPRGRGRFSFLNRRWYSTGSEVTAAQATRSEAPSTPPRWGAPLFGLGVQHSRATTSRLASPTTSNEHHIPRQTELQRNLSQSSTGSGHARAYAHHNVRAPARSTISSISSRWLKRRSDSNRSEAVSETSDMYKTPPRRSTVSSEASTERRRSREGNQMPRLPLPVAVSGGARTMSV</sequence>
<comment type="caution">
    <text evidence="3">The sequence shown here is derived from an EMBL/GenBank/DDBJ whole genome shotgun (WGS) entry which is preliminary data.</text>
</comment>